<dbReference type="Proteomes" id="UP000034681">
    <property type="component" value="Unassembled WGS sequence"/>
</dbReference>
<proteinExistence type="predicted"/>
<dbReference type="EMBL" id="AJTX02000004">
    <property type="protein sequence ID" value="KKI99988.1"/>
    <property type="molecule type" value="Genomic_DNA"/>
</dbReference>
<comment type="caution">
    <text evidence="1">The sequence shown here is derived from an EMBL/GenBank/DDBJ whole genome shotgun (WGS) entry which is preliminary data.</text>
</comment>
<accession>A0A0M2PZ69</accession>
<keyword evidence="2" id="KW-1185">Reference proteome</keyword>
<reference evidence="1" key="1">
    <citation type="submission" date="2012-04" db="EMBL/GenBank/DDBJ databases">
        <authorList>
            <person name="Borisov I.G."/>
            <person name="Ivanikova N.V."/>
            <person name="Pinevich A.V."/>
        </authorList>
    </citation>
    <scope>NUCLEOTIDE SEQUENCE</scope>
    <source>
        <strain evidence="1">CALU 1027</strain>
    </source>
</reference>
<protein>
    <submittedName>
        <fullName evidence="1">Uncharacterized protein</fullName>
    </submittedName>
</protein>
<gene>
    <name evidence="1" type="ORF">PROH_09405</name>
</gene>
<sequence length="76" mass="8345">MGGFRFTHDFQVLHGLRLWGLGLGQWVFGIRQGRSGRADPAGDNLGLASATRKTAQGRVLRTRLSLTRATGKQRPI</sequence>
<dbReference type="AlphaFoldDB" id="A0A0M2PZ69"/>
<evidence type="ECO:0000313" key="1">
    <source>
        <dbReference type="EMBL" id="KKI99988.1"/>
    </source>
</evidence>
<organism evidence="1 2">
    <name type="scientific">Prochlorothrix hollandica PCC 9006 = CALU 1027</name>
    <dbReference type="NCBI Taxonomy" id="317619"/>
    <lineage>
        <taxon>Bacteria</taxon>
        <taxon>Bacillati</taxon>
        <taxon>Cyanobacteriota</taxon>
        <taxon>Cyanophyceae</taxon>
        <taxon>Prochlorotrichales</taxon>
        <taxon>Prochlorotrichaceae</taxon>
        <taxon>Prochlorothrix</taxon>
    </lineage>
</organism>
<evidence type="ECO:0000313" key="2">
    <source>
        <dbReference type="Proteomes" id="UP000034681"/>
    </source>
</evidence>
<name>A0A0M2PZ69_PROHO</name>